<dbReference type="PANTHER" id="PTHR23155">
    <property type="entry name" value="DISEASE RESISTANCE PROTEIN RP"/>
    <property type="match status" value="1"/>
</dbReference>
<keyword evidence="2" id="KW-0433">Leucine-rich repeat</keyword>
<dbReference type="EnsemblPlants" id="AET5Gv20792800.4">
    <property type="protein sequence ID" value="AET5Gv20792800.4"/>
    <property type="gene ID" value="AET5Gv20792800"/>
</dbReference>
<dbReference type="GO" id="GO:0002758">
    <property type="term" value="P:innate immune response-activating signaling pathway"/>
    <property type="evidence" value="ECO:0007669"/>
    <property type="project" value="UniProtKB-ARBA"/>
</dbReference>
<dbReference type="Gramene" id="AET5Gv20792800.4">
    <property type="protein sequence ID" value="AET5Gv20792800.4"/>
    <property type="gene ID" value="AET5Gv20792800"/>
</dbReference>
<dbReference type="InterPro" id="IPR055414">
    <property type="entry name" value="LRR_R13L4/SHOC2-like"/>
</dbReference>
<dbReference type="SUPFAM" id="SSF52540">
    <property type="entry name" value="P-loop containing nucleoside triphosphate hydrolases"/>
    <property type="match status" value="1"/>
</dbReference>
<dbReference type="GO" id="GO:0009626">
    <property type="term" value="P:plant-type hypersensitive response"/>
    <property type="evidence" value="ECO:0007669"/>
    <property type="project" value="UniProtKB-ARBA"/>
</dbReference>
<dbReference type="AlphaFoldDB" id="A0A453LJ15"/>
<dbReference type="Pfam" id="PF23598">
    <property type="entry name" value="LRR_14"/>
    <property type="match status" value="1"/>
</dbReference>
<feature type="domain" description="Disease resistance R13L4/SHOC-2-like LRR" evidence="10">
    <location>
        <begin position="564"/>
        <end position="930"/>
    </location>
</feature>
<dbReference type="InterPro" id="IPR044974">
    <property type="entry name" value="Disease_R_plants"/>
</dbReference>
<reference evidence="12" key="2">
    <citation type="journal article" date="2017" name="Nat. Plants">
        <title>The Aegilops tauschii genome reveals multiple impacts of transposons.</title>
        <authorList>
            <person name="Zhao G."/>
            <person name="Zou C."/>
            <person name="Li K."/>
            <person name="Wang K."/>
            <person name="Li T."/>
            <person name="Gao L."/>
            <person name="Zhang X."/>
            <person name="Wang H."/>
            <person name="Yang Z."/>
            <person name="Liu X."/>
            <person name="Jiang W."/>
            <person name="Mao L."/>
            <person name="Kong X."/>
            <person name="Jiao Y."/>
            <person name="Jia J."/>
        </authorList>
    </citation>
    <scope>NUCLEOTIDE SEQUENCE [LARGE SCALE GENOMIC DNA]</scope>
    <source>
        <strain evidence="12">cv. AL8/78</strain>
    </source>
</reference>
<evidence type="ECO:0008006" key="13">
    <source>
        <dbReference type="Google" id="ProtNLM"/>
    </source>
</evidence>
<reference evidence="11" key="4">
    <citation type="submission" date="2019-03" db="UniProtKB">
        <authorList>
            <consortium name="EnsemblPlants"/>
        </authorList>
    </citation>
    <scope>IDENTIFICATION</scope>
</reference>
<dbReference type="Pfam" id="PF00931">
    <property type="entry name" value="NB-ARC"/>
    <property type="match status" value="1"/>
</dbReference>
<dbReference type="InterPro" id="IPR032675">
    <property type="entry name" value="LRR_dom_sf"/>
</dbReference>
<dbReference type="GO" id="GO:0043531">
    <property type="term" value="F:ADP binding"/>
    <property type="evidence" value="ECO:0007669"/>
    <property type="project" value="InterPro"/>
</dbReference>
<evidence type="ECO:0000259" key="9">
    <source>
        <dbReference type="Pfam" id="PF23559"/>
    </source>
</evidence>
<dbReference type="InterPro" id="IPR041118">
    <property type="entry name" value="Rx_N"/>
</dbReference>
<evidence type="ECO:0000256" key="1">
    <source>
        <dbReference type="ARBA" id="ARBA00008894"/>
    </source>
</evidence>
<keyword evidence="4" id="KW-0547">Nucleotide-binding</keyword>
<dbReference type="InterPro" id="IPR058922">
    <property type="entry name" value="WHD_DRP"/>
</dbReference>
<dbReference type="Gene3D" id="1.20.5.4130">
    <property type="match status" value="1"/>
</dbReference>
<dbReference type="Gene3D" id="3.40.50.300">
    <property type="entry name" value="P-loop containing nucleotide triphosphate hydrolases"/>
    <property type="match status" value="1"/>
</dbReference>
<keyword evidence="6" id="KW-0175">Coiled coil</keyword>
<protein>
    <recommendedName>
        <fullName evidence="13">Disease resistance protein RPP13</fullName>
    </recommendedName>
</protein>
<organism evidence="11 12">
    <name type="scientific">Aegilops tauschii subsp. strangulata</name>
    <name type="common">Goatgrass</name>
    <dbReference type="NCBI Taxonomy" id="200361"/>
    <lineage>
        <taxon>Eukaryota</taxon>
        <taxon>Viridiplantae</taxon>
        <taxon>Streptophyta</taxon>
        <taxon>Embryophyta</taxon>
        <taxon>Tracheophyta</taxon>
        <taxon>Spermatophyta</taxon>
        <taxon>Magnoliopsida</taxon>
        <taxon>Liliopsida</taxon>
        <taxon>Poales</taxon>
        <taxon>Poaceae</taxon>
        <taxon>BOP clade</taxon>
        <taxon>Pooideae</taxon>
        <taxon>Triticodae</taxon>
        <taxon>Triticeae</taxon>
        <taxon>Triticinae</taxon>
        <taxon>Aegilops</taxon>
    </lineage>
</organism>
<reference evidence="12" key="1">
    <citation type="journal article" date="2014" name="Science">
        <title>Ancient hybridizations among the ancestral genomes of bread wheat.</title>
        <authorList>
            <consortium name="International Wheat Genome Sequencing Consortium,"/>
            <person name="Marcussen T."/>
            <person name="Sandve S.R."/>
            <person name="Heier L."/>
            <person name="Spannagl M."/>
            <person name="Pfeifer M."/>
            <person name="Jakobsen K.S."/>
            <person name="Wulff B.B."/>
            <person name="Steuernagel B."/>
            <person name="Mayer K.F."/>
            <person name="Olsen O.A."/>
        </authorList>
    </citation>
    <scope>NUCLEOTIDE SEQUENCE [LARGE SCALE GENOMIC DNA]</scope>
    <source>
        <strain evidence="12">cv. AL8/78</strain>
    </source>
</reference>
<evidence type="ECO:0000259" key="7">
    <source>
        <dbReference type="Pfam" id="PF00931"/>
    </source>
</evidence>
<dbReference type="Pfam" id="PF18052">
    <property type="entry name" value="Rx_N"/>
    <property type="match status" value="1"/>
</dbReference>
<reference evidence="11" key="3">
    <citation type="journal article" date="2017" name="Nature">
        <title>Genome sequence of the progenitor of the wheat D genome Aegilops tauschii.</title>
        <authorList>
            <person name="Luo M.C."/>
            <person name="Gu Y.Q."/>
            <person name="Puiu D."/>
            <person name="Wang H."/>
            <person name="Twardziok S.O."/>
            <person name="Deal K.R."/>
            <person name="Huo N."/>
            <person name="Zhu T."/>
            <person name="Wang L."/>
            <person name="Wang Y."/>
            <person name="McGuire P.E."/>
            <person name="Liu S."/>
            <person name="Long H."/>
            <person name="Ramasamy R.K."/>
            <person name="Rodriguez J.C."/>
            <person name="Van S.L."/>
            <person name="Yuan L."/>
            <person name="Wang Z."/>
            <person name="Xia Z."/>
            <person name="Xiao L."/>
            <person name="Anderson O.D."/>
            <person name="Ouyang S."/>
            <person name="Liang Y."/>
            <person name="Zimin A.V."/>
            <person name="Pertea G."/>
            <person name="Qi P."/>
            <person name="Bennetzen J.L."/>
            <person name="Dai X."/>
            <person name="Dawson M.W."/>
            <person name="Muller H.G."/>
            <person name="Kugler K."/>
            <person name="Rivarola-Duarte L."/>
            <person name="Spannagl M."/>
            <person name="Mayer K.F.X."/>
            <person name="Lu F.H."/>
            <person name="Bevan M.W."/>
            <person name="Leroy P."/>
            <person name="Li P."/>
            <person name="You F.M."/>
            <person name="Sun Q."/>
            <person name="Liu Z."/>
            <person name="Lyons E."/>
            <person name="Wicker T."/>
            <person name="Salzberg S.L."/>
            <person name="Devos K.M."/>
            <person name="Dvorak J."/>
        </authorList>
    </citation>
    <scope>NUCLEOTIDE SEQUENCE [LARGE SCALE GENOMIC DNA]</scope>
    <source>
        <strain evidence="11">cv. AL8/78</strain>
    </source>
</reference>
<dbReference type="STRING" id="200361.A0A453LJ15"/>
<feature type="domain" description="NB-ARC" evidence="7">
    <location>
        <begin position="177"/>
        <end position="355"/>
    </location>
</feature>
<dbReference type="PANTHER" id="PTHR23155:SF983">
    <property type="entry name" value="NB-ARC DOMAIN CONTAINING PROTEIN, EXPRESSED"/>
    <property type="match status" value="1"/>
</dbReference>
<dbReference type="InterPro" id="IPR027417">
    <property type="entry name" value="P-loop_NTPase"/>
</dbReference>
<feature type="domain" description="Disease resistance N-terminal" evidence="8">
    <location>
        <begin position="9"/>
        <end position="95"/>
    </location>
</feature>
<dbReference type="Pfam" id="PF23559">
    <property type="entry name" value="WHD_DRP"/>
    <property type="match status" value="1"/>
</dbReference>
<sequence length="1005" mass="111470">MESAVASAFLKSVMGRLFQVLEKEYNKQKGLRQDTLSIQQDVRMIAAAMDDRLHALGRGERRTAVARLYSEEMLGLAHDAQDCIDRIVHRLTCRPRVGGGGGGGGAALIRRVAAVAHELRKVQSRSGFADEIRKLKARLKLAHERVVGIPITAASCCHEIAAAAPSCRFARNPVGIERPVEELLSMLDEVEGEPEQLRVISVVGFGGLGKTTLARAVYEDPHAVEKFHCRAWVAAGRWSPEVTGDGVTEILRDVLQQVRPKDAMDVVVADDGQRIEALLKEYLTDKRYLIVIDDIGREQWSTINSIFENNSKSSRILLTTTIQSTANICSHGNGYVYQMNTLGEEDSKKIALQEVRSPELEQGSMTLLQKCGGLPLALVSVSDFLKCSGEPTGERCAELCRNLGSHLREKYGHDNFAELRKVLMHNYDSLSVHAMTCLLYLGVFPNNRPLKRKVVIRRWLAEGYARSDSLRSEDDIADETFKALVDRNIIQSIDTRNNAQVKTCMTHGIMHEFVLHKSVSQGFIATSSRDHPRPHAYVNNACHLSIHGGNVTDSEASDEDLSRVRSLTVFGKAGDAISYVRKCKLLRVLDLEECNDLEDSHLKHIGKLWHLKYLSVGGSIAKLPSSIDGLHCLETLDLRRTKIKTLPIEAIILYHLAHLFGKFTVDKDDLNNANKMSKAMKFLSGNKSNLKTLAGFVAKEMRGLLQLMVHMRNLRKVKIWCGPVANGSNYASDLSKAIQEFTKVPMDNVGARSLSLDSEECSQDLLSSLAFEPCPEDSKYDVRSLKLRGKLLQLPPFVTLLSGLTELCISSATLTRNLLSSLINLRNLLYLKLIASELEKFEMKSGAFPSLRRLCFAVQSFASSLPAIEQGALPNLVSLHLLCPGLVGLSGIQIRHLRHLKEVMVDSGVPDQTRQDWEQATKNHPNRPRLVLHKSGVRVETEGPGNEEASAVREKRKICVVQPSSDEGLDSSLKKMRLSSDSSSRLQATVYPQLARNRTGQKLAL</sequence>
<proteinExistence type="inferred from homology"/>
<dbReference type="FunFam" id="1.10.10.10:FF:000322">
    <property type="entry name" value="Probable disease resistance protein At1g63360"/>
    <property type="match status" value="1"/>
</dbReference>
<keyword evidence="5" id="KW-0611">Plant defense</keyword>
<evidence type="ECO:0000313" key="12">
    <source>
        <dbReference type="Proteomes" id="UP000015105"/>
    </source>
</evidence>
<feature type="domain" description="Disease resistance protein winged helix" evidence="9">
    <location>
        <begin position="443"/>
        <end position="514"/>
    </location>
</feature>
<evidence type="ECO:0000259" key="10">
    <source>
        <dbReference type="Pfam" id="PF23598"/>
    </source>
</evidence>
<keyword evidence="3" id="KW-0677">Repeat</keyword>
<evidence type="ECO:0000256" key="6">
    <source>
        <dbReference type="ARBA" id="ARBA00023054"/>
    </source>
</evidence>
<dbReference type="Gene3D" id="1.10.10.10">
    <property type="entry name" value="Winged helix-like DNA-binding domain superfamily/Winged helix DNA-binding domain"/>
    <property type="match status" value="1"/>
</dbReference>
<accession>A0A453LJ15</accession>
<dbReference type="InterPro" id="IPR036388">
    <property type="entry name" value="WH-like_DNA-bd_sf"/>
</dbReference>
<dbReference type="GO" id="GO:0042742">
    <property type="term" value="P:defense response to bacterium"/>
    <property type="evidence" value="ECO:0007669"/>
    <property type="project" value="UniProtKB-ARBA"/>
</dbReference>
<dbReference type="InterPro" id="IPR002182">
    <property type="entry name" value="NB-ARC"/>
</dbReference>
<name>A0A453LJ15_AEGTS</name>
<dbReference type="PRINTS" id="PR00364">
    <property type="entry name" value="DISEASERSIST"/>
</dbReference>
<evidence type="ECO:0000256" key="4">
    <source>
        <dbReference type="ARBA" id="ARBA00022741"/>
    </source>
</evidence>
<evidence type="ECO:0000256" key="5">
    <source>
        <dbReference type="ARBA" id="ARBA00022821"/>
    </source>
</evidence>
<evidence type="ECO:0000313" key="11">
    <source>
        <dbReference type="EnsemblPlants" id="AET5Gv20792800.4"/>
    </source>
</evidence>
<reference evidence="11" key="5">
    <citation type="journal article" date="2021" name="G3 (Bethesda)">
        <title>Aegilops tauschii genome assembly Aet v5.0 features greater sequence contiguity and improved annotation.</title>
        <authorList>
            <person name="Wang L."/>
            <person name="Zhu T."/>
            <person name="Rodriguez J.C."/>
            <person name="Deal K.R."/>
            <person name="Dubcovsky J."/>
            <person name="McGuire P.E."/>
            <person name="Lux T."/>
            <person name="Spannagl M."/>
            <person name="Mayer K.F.X."/>
            <person name="Baldrich P."/>
            <person name="Meyers B.C."/>
            <person name="Huo N."/>
            <person name="Gu Y.Q."/>
            <person name="Zhou H."/>
            <person name="Devos K.M."/>
            <person name="Bennetzen J.L."/>
            <person name="Unver T."/>
            <person name="Budak H."/>
            <person name="Gulick P.J."/>
            <person name="Galiba G."/>
            <person name="Kalapos B."/>
            <person name="Nelson D.R."/>
            <person name="Li P."/>
            <person name="You F.M."/>
            <person name="Luo M.C."/>
            <person name="Dvorak J."/>
        </authorList>
    </citation>
    <scope>NUCLEOTIDE SEQUENCE [LARGE SCALE GENOMIC DNA]</scope>
    <source>
        <strain evidence="11">cv. AL8/78</strain>
    </source>
</reference>
<dbReference type="SUPFAM" id="SSF52058">
    <property type="entry name" value="L domain-like"/>
    <property type="match status" value="1"/>
</dbReference>
<keyword evidence="12" id="KW-1185">Reference proteome</keyword>
<evidence type="ECO:0000259" key="8">
    <source>
        <dbReference type="Pfam" id="PF18052"/>
    </source>
</evidence>
<dbReference type="Proteomes" id="UP000015105">
    <property type="component" value="Chromosome 5D"/>
</dbReference>
<comment type="similarity">
    <text evidence="1">Belongs to the disease resistance NB-LRR family.</text>
</comment>
<evidence type="ECO:0000256" key="2">
    <source>
        <dbReference type="ARBA" id="ARBA00022614"/>
    </source>
</evidence>
<evidence type="ECO:0000256" key="3">
    <source>
        <dbReference type="ARBA" id="ARBA00022737"/>
    </source>
</evidence>
<dbReference type="Gene3D" id="3.80.10.10">
    <property type="entry name" value="Ribonuclease Inhibitor"/>
    <property type="match status" value="1"/>
</dbReference>